<feature type="non-terminal residue" evidence="1">
    <location>
        <position position="250"/>
    </location>
</feature>
<reference evidence="1" key="1">
    <citation type="submission" date="2018-05" db="EMBL/GenBank/DDBJ databases">
        <authorList>
            <person name="Lanie J.A."/>
            <person name="Ng W.-L."/>
            <person name="Kazmierczak K.M."/>
            <person name="Andrzejewski T.M."/>
            <person name="Davidsen T.M."/>
            <person name="Wayne K.J."/>
            <person name="Tettelin H."/>
            <person name="Glass J.I."/>
            <person name="Rusch D."/>
            <person name="Podicherti R."/>
            <person name="Tsui H.-C.T."/>
            <person name="Winkler M.E."/>
        </authorList>
    </citation>
    <scope>NUCLEOTIDE SEQUENCE</scope>
</reference>
<proteinExistence type="predicted"/>
<accession>A0A382TAB1</accession>
<organism evidence="1">
    <name type="scientific">marine metagenome</name>
    <dbReference type="NCBI Taxonomy" id="408172"/>
    <lineage>
        <taxon>unclassified sequences</taxon>
        <taxon>metagenomes</taxon>
        <taxon>ecological metagenomes</taxon>
    </lineage>
</organism>
<name>A0A382TAB1_9ZZZZ</name>
<sequence length="250" mass="28070">VTTHHTSGKLPPLAGLCTFDEAQRPGLSVNECVRRLKRSHYSLKRLHQIFNSRISPEPIYELKMAFSLHSHYCAEHVATMSRRIGEMREPPLGLNTVPDEHLKILFDEIIAAPTTGELLIGIYEVALPALRDALRQHLADTNPLADHPSVRIIRFSLLEIDEMIELGQASIGALLDADQRAEIVDWLNLLNNCLANAGGLAGTAEPAEKPVERQHSTLPYWYDSAPRRDKRFSDPYNMGVNAEAFLYDEQ</sequence>
<evidence type="ECO:0000313" key="1">
    <source>
        <dbReference type="EMBL" id="SVD18417.1"/>
    </source>
</evidence>
<gene>
    <name evidence="1" type="ORF">METZ01_LOCUS371271</name>
</gene>
<feature type="non-terminal residue" evidence="1">
    <location>
        <position position="1"/>
    </location>
</feature>
<protein>
    <submittedName>
        <fullName evidence="1">Uncharacterized protein</fullName>
    </submittedName>
</protein>
<dbReference type="AlphaFoldDB" id="A0A382TAB1"/>
<dbReference type="EMBL" id="UINC01134710">
    <property type="protein sequence ID" value="SVD18417.1"/>
    <property type="molecule type" value="Genomic_DNA"/>
</dbReference>